<feature type="transmembrane region" description="Helical" evidence="8">
    <location>
        <begin position="933"/>
        <end position="951"/>
    </location>
</feature>
<feature type="transmembrane region" description="Helical" evidence="8">
    <location>
        <begin position="1086"/>
        <end position="1105"/>
    </location>
</feature>
<evidence type="ECO:0000256" key="2">
    <source>
        <dbReference type="ARBA" id="ARBA00005587"/>
    </source>
</evidence>
<comment type="caution">
    <text evidence="10">The sequence shown here is derived from an EMBL/GenBank/DDBJ whole genome shotgun (WGS) entry which is preliminary data.</text>
</comment>
<dbReference type="GO" id="GO:0006508">
    <property type="term" value="P:proteolysis"/>
    <property type="evidence" value="ECO:0007669"/>
    <property type="project" value="InterPro"/>
</dbReference>
<dbReference type="AlphaFoldDB" id="A0A4S8SRX4"/>
<organism evidence="10 11">
    <name type="scientific">Aureobasidium pullulans</name>
    <name type="common">Black yeast</name>
    <name type="synonym">Pullularia pullulans</name>
    <dbReference type="NCBI Taxonomy" id="5580"/>
    <lineage>
        <taxon>Eukaryota</taxon>
        <taxon>Fungi</taxon>
        <taxon>Dikarya</taxon>
        <taxon>Ascomycota</taxon>
        <taxon>Pezizomycotina</taxon>
        <taxon>Dothideomycetes</taxon>
        <taxon>Dothideomycetidae</taxon>
        <taxon>Dothideales</taxon>
        <taxon>Saccotheciaceae</taxon>
        <taxon>Aureobasidium</taxon>
    </lineage>
</organism>
<keyword evidence="6 8" id="KW-0472">Membrane</keyword>
<evidence type="ECO:0000256" key="3">
    <source>
        <dbReference type="ARBA" id="ARBA00022692"/>
    </source>
</evidence>
<keyword evidence="7" id="KW-1015">Disulfide bond</keyword>
<sequence length="1150" mass="121330">MSVQTSLVELFGMANFAYPGQRLEVVELNYWKRRSTVIENASEMRSAFLVAAYAAYTYAQNLDSDAIAQADPIPTADIPVVYSTSFDYALPSATVIASTVAYDAAAAAASVSAEVAADVNDAQPTDISRRDTTTSCPALKAQGGNYTSPKGIQYTIDCGVDYSGYDLAAVSGSSFTDCYIQCDGYPGCVSFSFTGGSGSGTCYLKRRGATAKANSGVNGGALVNMPTLAASLCVAQPTGISHTSSPDTDTAFLADSYYSSAATGASAPTGYSVSFTNLQASNNALGYLGFSLMSSYDPSACATRCDKVNGCQAINIYFERDPSVDPNDSSCSNPTSYSQIKCVYWGGPVTQSNALNNGQYRNQFHVVIAGSNGYVNRSIDTPIGYTAPTYLGNSVVNAPATDCAGYNNSLSSMLWTTGPFDAGRCAAACSAYNANTPATGVAQTCQFFNTYVLKGNGKDAGQYCALYQQSFPSSAVTSSSVVIGGITYTYGYSYTFTNATNAGGPAVPCAVASASRIIGSSTLQPFCSTLLGFNAPTSTATVVFSPASTIRSTTTPAVSSLTSTIVVTSFVSTSTITPKKRDLQTPAALTSFAASIVSSACRLQASSATTSVLTTVTSTASTSFATSIITASGSTTIVTVTNTAKATATADPYGCSNGATCGSFKYFACPTSSKDSTGQCACGHLKSGGNVCFEMVKCTQLCDTTSDCNIGSNTGVCVFGACCNNNGSSSSDKGVCMPLSTVCANGSSPKRMFRRRADRLGGMIKRQDTASDDECTALSCPGTWVDETTGVVVDGQAGQDIYRDYRIWKLHHLIPQIFWGSAGCKKETSILIMMLDGGRKWEIDIRVAVISIVEMITAWSSFAYLFFRIFLATFPTTRLFQFTHCSIKHQLKQQITTQDTVMALNSHDVQKVDSFINREPEVRIILQPIAPPAALGLAGFAGSTWITASWIAGWWGNETSPTIFFPFVAFWGGLSQFIAGLYGFHARDTLVSVINTMWGAFWMSEGLMFLLNTTGALPAGDIHAHLPELASWFVVLAAFTWVGAIAATARDVILATLLFSLAIGTTIACCLFAYGNGVNIGIKVAAYFWMLAALLAWWRVAVYLIEEAYGPKSGIAKFFPVFRTSTEKSAPMVVPGLGEPGVKRGMPGVI</sequence>
<evidence type="ECO:0000313" key="11">
    <source>
        <dbReference type="Proteomes" id="UP000304951"/>
    </source>
</evidence>
<dbReference type="EMBL" id="QZAF01000080">
    <property type="protein sequence ID" value="THV73800.1"/>
    <property type="molecule type" value="Genomic_DNA"/>
</dbReference>
<evidence type="ECO:0000313" key="10">
    <source>
        <dbReference type="EMBL" id="THV73800.1"/>
    </source>
</evidence>
<feature type="transmembrane region" description="Helical" evidence="8">
    <location>
        <begin position="1054"/>
        <end position="1074"/>
    </location>
</feature>
<feature type="transmembrane region" description="Helical" evidence="8">
    <location>
        <begin position="996"/>
        <end position="1017"/>
    </location>
</feature>
<feature type="transmembrane region" description="Helical" evidence="8">
    <location>
        <begin position="1029"/>
        <end position="1047"/>
    </location>
</feature>
<comment type="similarity">
    <text evidence="2">Belongs to the acetate uptake transporter (AceTr) (TC 2.A.96) family.</text>
</comment>
<gene>
    <name evidence="10" type="ORF">D6D28_03014</name>
</gene>
<dbReference type="Proteomes" id="UP000304951">
    <property type="component" value="Unassembled WGS sequence"/>
</dbReference>
<evidence type="ECO:0000256" key="7">
    <source>
        <dbReference type="ARBA" id="ARBA00023157"/>
    </source>
</evidence>
<dbReference type="SMART" id="SM00223">
    <property type="entry name" value="APPLE"/>
    <property type="match status" value="1"/>
</dbReference>
<evidence type="ECO:0000256" key="8">
    <source>
        <dbReference type="SAM" id="Phobius"/>
    </source>
</evidence>
<dbReference type="InterPro" id="IPR000177">
    <property type="entry name" value="Apple"/>
</dbReference>
<keyword evidence="4" id="KW-0677">Repeat</keyword>
<evidence type="ECO:0000259" key="9">
    <source>
        <dbReference type="SMART" id="SM00223"/>
    </source>
</evidence>
<comment type="subcellular location">
    <subcellularLocation>
        <location evidence="1">Membrane</location>
        <topology evidence="1">Multi-pass membrane protein</topology>
    </subcellularLocation>
</comment>
<evidence type="ECO:0000256" key="4">
    <source>
        <dbReference type="ARBA" id="ARBA00022737"/>
    </source>
</evidence>
<dbReference type="InterPro" id="IPR000791">
    <property type="entry name" value="Gpr1/Fun34/SatP-like"/>
</dbReference>
<keyword evidence="3 8" id="KW-0812">Transmembrane</keyword>
<dbReference type="GO" id="GO:0005576">
    <property type="term" value="C:extracellular region"/>
    <property type="evidence" value="ECO:0007669"/>
    <property type="project" value="InterPro"/>
</dbReference>
<evidence type="ECO:0000256" key="6">
    <source>
        <dbReference type="ARBA" id="ARBA00023136"/>
    </source>
</evidence>
<feature type="domain" description="Apple" evidence="9">
    <location>
        <begin position="156"/>
        <end position="220"/>
    </location>
</feature>
<dbReference type="PANTHER" id="PTHR36578:SF1">
    <property type="entry name" value="APPLE DOMAIN-CONTAINING PROTEIN"/>
    <property type="match status" value="1"/>
</dbReference>
<keyword evidence="5 8" id="KW-1133">Transmembrane helix</keyword>
<feature type="transmembrane region" description="Helical" evidence="8">
    <location>
        <begin position="847"/>
        <end position="871"/>
    </location>
</feature>
<evidence type="ECO:0000256" key="1">
    <source>
        <dbReference type="ARBA" id="ARBA00004141"/>
    </source>
</evidence>
<proteinExistence type="inferred from homology"/>
<dbReference type="GO" id="GO:0016020">
    <property type="term" value="C:membrane"/>
    <property type="evidence" value="ECO:0007669"/>
    <property type="project" value="UniProtKB-SubCell"/>
</dbReference>
<dbReference type="Pfam" id="PF01184">
    <property type="entry name" value="Gpr1_Fun34_YaaH"/>
    <property type="match status" value="1"/>
</dbReference>
<name>A0A4S8SRX4_AURPU</name>
<dbReference type="Gene3D" id="3.50.4.10">
    <property type="entry name" value="Hepatocyte Growth Factor"/>
    <property type="match status" value="1"/>
</dbReference>
<protein>
    <recommendedName>
        <fullName evidence="9">Apple domain-containing protein</fullName>
    </recommendedName>
</protein>
<feature type="transmembrane region" description="Helical" evidence="8">
    <location>
        <begin position="963"/>
        <end position="984"/>
    </location>
</feature>
<evidence type="ECO:0000256" key="5">
    <source>
        <dbReference type="ARBA" id="ARBA00022989"/>
    </source>
</evidence>
<reference evidence="10 11" key="1">
    <citation type="submission" date="2018-10" db="EMBL/GenBank/DDBJ databases">
        <title>Fifty Aureobasidium pullulans genomes reveal a recombining polyextremotolerant generalist.</title>
        <authorList>
            <person name="Gostincar C."/>
            <person name="Turk M."/>
            <person name="Zajc J."/>
            <person name="Gunde-Cimerman N."/>
        </authorList>
    </citation>
    <scope>NUCLEOTIDE SEQUENCE [LARGE SCALE GENOMIC DNA]</scope>
    <source>
        <strain evidence="10 11">EXF-11900</strain>
    </source>
</reference>
<accession>A0A4S8SRX4</accession>
<dbReference type="PANTHER" id="PTHR36578">
    <property type="entry name" value="CHROMOSOME 15, WHOLE GENOME SHOTGUN SEQUENCE"/>
    <property type="match status" value="1"/>
</dbReference>